<dbReference type="FunCoup" id="B3MC32">
    <property type="interactions" value="2"/>
</dbReference>
<keyword evidence="2" id="KW-1185">Reference proteome</keyword>
<name>B3MC32_DROAN</name>
<proteinExistence type="predicted"/>
<dbReference type="OMA" id="LESRQMY"/>
<dbReference type="KEGG" id="dan:6494401"/>
<dbReference type="EMBL" id="CH902619">
    <property type="protein sequence ID" value="EDV37219.1"/>
    <property type="molecule type" value="Genomic_DNA"/>
</dbReference>
<organism evidence="1 2">
    <name type="scientific">Drosophila ananassae</name>
    <name type="common">Fruit fly</name>
    <dbReference type="NCBI Taxonomy" id="7217"/>
    <lineage>
        <taxon>Eukaryota</taxon>
        <taxon>Metazoa</taxon>
        <taxon>Ecdysozoa</taxon>
        <taxon>Arthropoda</taxon>
        <taxon>Hexapoda</taxon>
        <taxon>Insecta</taxon>
        <taxon>Pterygota</taxon>
        <taxon>Neoptera</taxon>
        <taxon>Endopterygota</taxon>
        <taxon>Diptera</taxon>
        <taxon>Brachycera</taxon>
        <taxon>Muscomorpha</taxon>
        <taxon>Ephydroidea</taxon>
        <taxon>Drosophilidae</taxon>
        <taxon>Drosophila</taxon>
        <taxon>Sophophora</taxon>
    </lineage>
</organism>
<reference evidence="1 2" key="1">
    <citation type="journal article" date="2007" name="Nature">
        <title>Evolution of genes and genomes on the Drosophila phylogeny.</title>
        <authorList>
            <consortium name="Drosophila 12 Genomes Consortium"/>
            <person name="Clark A.G."/>
            <person name="Eisen M.B."/>
            <person name="Smith D.R."/>
            <person name="Bergman C.M."/>
            <person name="Oliver B."/>
            <person name="Markow T.A."/>
            <person name="Kaufman T.C."/>
            <person name="Kellis M."/>
            <person name="Gelbart W."/>
            <person name="Iyer V.N."/>
            <person name="Pollard D.A."/>
            <person name="Sackton T.B."/>
            <person name="Larracuente A.M."/>
            <person name="Singh N.D."/>
            <person name="Abad J.P."/>
            <person name="Abt D.N."/>
            <person name="Adryan B."/>
            <person name="Aguade M."/>
            <person name="Akashi H."/>
            <person name="Anderson W.W."/>
            <person name="Aquadro C.F."/>
            <person name="Ardell D.H."/>
            <person name="Arguello R."/>
            <person name="Artieri C.G."/>
            <person name="Barbash D.A."/>
            <person name="Barker D."/>
            <person name="Barsanti P."/>
            <person name="Batterham P."/>
            <person name="Batzoglou S."/>
            <person name="Begun D."/>
            <person name="Bhutkar A."/>
            <person name="Blanco E."/>
            <person name="Bosak S.A."/>
            <person name="Bradley R.K."/>
            <person name="Brand A.D."/>
            <person name="Brent M.R."/>
            <person name="Brooks A.N."/>
            <person name="Brown R.H."/>
            <person name="Butlin R.K."/>
            <person name="Caggese C."/>
            <person name="Calvi B.R."/>
            <person name="Bernardo de Carvalho A."/>
            <person name="Caspi A."/>
            <person name="Castrezana S."/>
            <person name="Celniker S.E."/>
            <person name="Chang J.L."/>
            <person name="Chapple C."/>
            <person name="Chatterji S."/>
            <person name="Chinwalla A."/>
            <person name="Civetta A."/>
            <person name="Clifton S.W."/>
            <person name="Comeron J.M."/>
            <person name="Costello J.C."/>
            <person name="Coyne J.A."/>
            <person name="Daub J."/>
            <person name="David R.G."/>
            <person name="Delcher A.L."/>
            <person name="Delehaunty K."/>
            <person name="Do C.B."/>
            <person name="Ebling H."/>
            <person name="Edwards K."/>
            <person name="Eickbush T."/>
            <person name="Evans J.D."/>
            <person name="Filipski A."/>
            <person name="Findeiss S."/>
            <person name="Freyhult E."/>
            <person name="Fulton L."/>
            <person name="Fulton R."/>
            <person name="Garcia A.C."/>
            <person name="Gardiner A."/>
            <person name="Garfield D.A."/>
            <person name="Garvin B.E."/>
            <person name="Gibson G."/>
            <person name="Gilbert D."/>
            <person name="Gnerre S."/>
            <person name="Godfrey J."/>
            <person name="Good R."/>
            <person name="Gotea V."/>
            <person name="Gravely B."/>
            <person name="Greenberg A.J."/>
            <person name="Griffiths-Jones S."/>
            <person name="Gross S."/>
            <person name="Guigo R."/>
            <person name="Gustafson E.A."/>
            <person name="Haerty W."/>
            <person name="Hahn M.W."/>
            <person name="Halligan D.L."/>
            <person name="Halpern A.L."/>
            <person name="Halter G.M."/>
            <person name="Han M.V."/>
            <person name="Heger A."/>
            <person name="Hillier L."/>
            <person name="Hinrichs A.S."/>
            <person name="Holmes I."/>
            <person name="Hoskins R.A."/>
            <person name="Hubisz M.J."/>
            <person name="Hultmark D."/>
            <person name="Huntley M.A."/>
            <person name="Jaffe D.B."/>
            <person name="Jagadeeshan S."/>
            <person name="Jeck W.R."/>
            <person name="Johnson J."/>
            <person name="Jones C.D."/>
            <person name="Jordan W.C."/>
            <person name="Karpen G.H."/>
            <person name="Kataoka E."/>
            <person name="Keightley P.D."/>
            <person name="Kheradpour P."/>
            <person name="Kirkness E.F."/>
            <person name="Koerich L.B."/>
            <person name="Kristiansen K."/>
            <person name="Kudrna D."/>
            <person name="Kulathinal R.J."/>
            <person name="Kumar S."/>
            <person name="Kwok R."/>
            <person name="Lander E."/>
            <person name="Langley C.H."/>
            <person name="Lapoint R."/>
            <person name="Lazzaro B.P."/>
            <person name="Lee S.J."/>
            <person name="Levesque L."/>
            <person name="Li R."/>
            <person name="Lin C.F."/>
            <person name="Lin M.F."/>
            <person name="Lindblad-Toh K."/>
            <person name="Llopart A."/>
            <person name="Long M."/>
            <person name="Low L."/>
            <person name="Lozovsky E."/>
            <person name="Lu J."/>
            <person name="Luo M."/>
            <person name="Machado C.A."/>
            <person name="Makalowski W."/>
            <person name="Marzo M."/>
            <person name="Matsuda M."/>
            <person name="Matzkin L."/>
            <person name="McAllister B."/>
            <person name="McBride C.S."/>
            <person name="McKernan B."/>
            <person name="McKernan K."/>
            <person name="Mendez-Lago M."/>
            <person name="Minx P."/>
            <person name="Mollenhauer M.U."/>
            <person name="Montooth K."/>
            <person name="Mount S.M."/>
            <person name="Mu X."/>
            <person name="Myers E."/>
            <person name="Negre B."/>
            <person name="Newfeld S."/>
            <person name="Nielsen R."/>
            <person name="Noor M.A."/>
            <person name="O'Grady P."/>
            <person name="Pachter L."/>
            <person name="Papaceit M."/>
            <person name="Parisi M.J."/>
            <person name="Parisi M."/>
            <person name="Parts L."/>
            <person name="Pedersen J.S."/>
            <person name="Pesole G."/>
            <person name="Phillippy A.M."/>
            <person name="Ponting C.P."/>
            <person name="Pop M."/>
            <person name="Porcelli D."/>
            <person name="Powell J.R."/>
            <person name="Prohaska S."/>
            <person name="Pruitt K."/>
            <person name="Puig M."/>
            <person name="Quesneville H."/>
            <person name="Ram K.R."/>
            <person name="Rand D."/>
            <person name="Rasmussen M.D."/>
            <person name="Reed L.K."/>
            <person name="Reenan R."/>
            <person name="Reily A."/>
            <person name="Remington K.A."/>
            <person name="Rieger T.T."/>
            <person name="Ritchie M.G."/>
            <person name="Robin C."/>
            <person name="Rogers Y.H."/>
            <person name="Rohde C."/>
            <person name="Rozas J."/>
            <person name="Rubenfield M.J."/>
            <person name="Ruiz A."/>
            <person name="Russo S."/>
            <person name="Salzberg S.L."/>
            <person name="Sanchez-Gracia A."/>
            <person name="Saranga D.J."/>
            <person name="Sato H."/>
            <person name="Schaeffer S.W."/>
            <person name="Schatz M.C."/>
            <person name="Schlenke T."/>
            <person name="Schwartz R."/>
            <person name="Segarra C."/>
            <person name="Singh R.S."/>
            <person name="Sirot L."/>
            <person name="Sirota M."/>
            <person name="Sisneros N.B."/>
            <person name="Smith C.D."/>
            <person name="Smith T.F."/>
            <person name="Spieth J."/>
            <person name="Stage D.E."/>
            <person name="Stark A."/>
            <person name="Stephan W."/>
            <person name="Strausberg R.L."/>
            <person name="Strempel S."/>
            <person name="Sturgill D."/>
            <person name="Sutton G."/>
            <person name="Sutton G.G."/>
            <person name="Tao W."/>
            <person name="Teichmann S."/>
            <person name="Tobari Y.N."/>
            <person name="Tomimura Y."/>
            <person name="Tsolas J.M."/>
            <person name="Valente V.L."/>
            <person name="Venter E."/>
            <person name="Venter J.C."/>
            <person name="Vicario S."/>
            <person name="Vieira F.G."/>
            <person name="Vilella A.J."/>
            <person name="Villasante A."/>
            <person name="Walenz B."/>
            <person name="Wang J."/>
            <person name="Wasserman M."/>
            <person name="Watts T."/>
            <person name="Wilson D."/>
            <person name="Wilson R.K."/>
            <person name="Wing R.A."/>
            <person name="Wolfner M.F."/>
            <person name="Wong A."/>
            <person name="Wong G.K."/>
            <person name="Wu C.I."/>
            <person name="Wu G."/>
            <person name="Yamamoto D."/>
            <person name="Yang H.P."/>
            <person name="Yang S.P."/>
            <person name="Yorke J.A."/>
            <person name="Yoshida K."/>
            <person name="Zdobnov E."/>
            <person name="Zhang P."/>
            <person name="Zhang Y."/>
            <person name="Zimin A.V."/>
            <person name="Baldwin J."/>
            <person name="Abdouelleil A."/>
            <person name="Abdulkadir J."/>
            <person name="Abebe A."/>
            <person name="Abera B."/>
            <person name="Abreu J."/>
            <person name="Acer S.C."/>
            <person name="Aftuck L."/>
            <person name="Alexander A."/>
            <person name="An P."/>
            <person name="Anderson E."/>
            <person name="Anderson S."/>
            <person name="Arachi H."/>
            <person name="Azer M."/>
            <person name="Bachantsang P."/>
            <person name="Barry A."/>
            <person name="Bayul T."/>
            <person name="Berlin A."/>
            <person name="Bessette D."/>
            <person name="Bloom T."/>
            <person name="Blye J."/>
            <person name="Boguslavskiy L."/>
            <person name="Bonnet C."/>
            <person name="Boukhgalter B."/>
            <person name="Bourzgui I."/>
            <person name="Brown A."/>
            <person name="Cahill P."/>
            <person name="Channer S."/>
            <person name="Cheshatsang Y."/>
            <person name="Chuda L."/>
            <person name="Citroen M."/>
            <person name="Collymore A."/>
            <person name="Cooke P."/>
            <person name="Costello M."/>
            <person name="D'Aco K."/>
            <person name="Daza R."/>
            <person name="De Haan G."/>
            <person name="DeGray S."/>
            <person name="DeMaso C."/>
            <person name="Dhargay N."/>
            <person name="Dooley K."/>
            <person name="Dooley E."/>
            <person name="Doricent M."/>
            <person name="Dorje P."/>
            <person name="Dorjee K."/>
            <person name="Dupes A."/>
            <person name="Elong R."/>
            <person name="Falk J."/>
            <person name="Farina A."/>
            <person name="Faro S."/>
            <person name="Ferguson D."/>
            <person name="Fisher S."/>
            <person name="Foley C.D."/>
            <person name="Franke A."/>
            <person name="Friedrich D."/>
            <person name="Gadbois L."/>
            <person name="Gearin G."/>
            <person name="Gearin C.R."/>
            <person name="Giannoukos G."/>
            <person name="Goode T."/>
            <person name="Graham J."/>
            <person name="Grandbois E."/>
            <person name="Grewal S."/>
            <person name="Gyaltsen K."/>
            <person name="Hafez N."/>
            <person name="Hagos B."/>
            <person name="Hall J."/>
            <person name="Henson C."/>
            <person name="Hollinger A."/>
            <person name="Honan T."/>
            <person name="Huard M.D."/>
            <person name="Hughes L."/>
            <person name="Hurhula B."/>
            <person name="Husby M.E."/>
            <person name="Kamat A."/>
            <person name="Kanga B."/>
            <person name="Kashin S."/>
            <person name="Khazanovich D."/>
            <person name="Kisner P."/>
            <person name="Lance K."/>
            <person name="Lara M."/>
            <person name="Lee W."/>
            <person name="Lennon N."/>
            <person name="Letendre F."/>
            <person name="LeVine R."/>
            <person name="Lipovsky A."/>
            <person name="Liu X."/>
            <person name="Liu J."/>
            <person name="Liu S."/>
            <person name="Lokyitsang T."/>
            <person name="Lokyitsang Y."/>
            <person name="Lubonja R."/>
            <person name="Lui A."/>
            <person name="MacDonald P."/>
            <person name="Magnisalis V."/>
            <person name="Maru K."/>
            <person name="Matthews C."/>
            <person name="McCusker W."/>
            <person name="McDonough S."/>
            <person name="Mehta T."/>
            <person name="Meldrim J."/>
            <person name="Meneus L."/>
            <person name="Mihai O."/>
            <person name="Mihalev A."/>
            <person name="Mihova T."/>
            <person name="Mittelman R."/>
            <person name="Mlenga V."/>
            <person name="Montmayeur A."/>
            <person name="Mulrain L."/>
            <person name="Navidi A."/>
            <person name="Naylor J."/>
            <person name="Negash T."/>
            <person name="Nguyen T."/>
            <person name="Nguyen N."/>
            <person name="Nicol R."/>
            <person name="Norbu C."/>
            <person name="Norbu N."/>
            <person name="Novod N."/>
            <person name="O'Neill B."/>
            <person name="Osman S."/>
            <person name="Markiewicz E."/>
            <person name="Oyono O.L."/>
            <person name="Patti C."/>
            <person name="Phunkhang P."/>
            <person name="Pierre F."/>
            <person name="Priest M."/>
            <person name="Raghuraman S."/>
            <person name="Rege F."/>
            <person name="Reyes R."/>
            <person name="Rise C."/>
            <person name="Rogov P."/>
            <person name="Ross K."/>
            <person name="Ryan E."/>
            <person name="Settipalli S."/>
            <person name="Shea T."/>
            <person name="Sherpa N."/>
            <person name="Shi L."/>
            <person name="Shih D."/>
            <person name="Sparrow T."/>
            <person name="Spaulding J."/>
            <person name="Stalker J."/>
            <person name="Stange-Thomann N."/>
            <person name="Stavropoulos S."/>
            <person name="Stone C."/>
            <person name="Strader C."/>
            <person name="Tesfaye S."/>
            <person name="Thomson T."/>
            <person name="Thoulutsang Y."/>
            <person name="Thoulutsang D."/>
            <person name="Topham K."/>
            <person name="Topping I."/>
            <person name="Tsamla T."/>
            <person name="Vassiliev H."/>
            <person name="Vo A."/>
            <person name="Wangchuk T."/>
            <person name="Wangdi T."/>
            <person name="Weiand M."/>
            <person name="Wilkinson J."/>
            <person name="Wilson A."/>
            <person name="Yadav S."/>
            <person name="Young G."/>
            <person name="Yu Q."/>
            <person name="Zembek L."/>
            <person name="Zhong D."/>
            <person name="Zimmer A."/>
            <person name="Zwirko Z."/>
            <person name="Jaffe D.B."/>
            <person name="Alvarez P."/>
            <person name="Brockman W."/>
            <person name="Butler J."/>
            <person name="Chin C."/>
            <person name="Gnerre S."/>
            <person name="Grabherr M."/>
            <person name="Kleber M."/>
            <person name="Mauceli E."/>
            <person name="MacCallum I."/>
        </authorList>
    </citation>
    <scope>NUCLEOTIDE SEQUENCE [LARGE SCALE GENOMIC DNA]</scope>
    <source>
        <strain evidence="2">Tucson 14024-0371.13</strain>
    </source>
</reference>
<dbReference type="eggNOG" id="ENOG502T993">
    <property type="taxonomic scope" value="Eukaryota"/>
</dbReference>
<dbReference type="HOGENOM" id="CLU_2029073_0_0_1"/>
<dbReference type="GeneID" id="6494401"/>
<dbReference type="InParanoid" id="B3MC32"/>
<gene>
    <name evidence="1" type="primary">Dana\GF11537</name>
    <name evidence="1" type="synonym">dana_GLEANR_11587</name>
    <name evidence="1" type="ORF">GF11537</name>
</gene>
<dbReference type="OrthoDB" id="8030174at2759"/>
<dbReference type="Proteomes" id="UP000007801">
    <property type="component" value="Unassembled WGS sequence"/>
</dbReference>
<evidence type="ECO:0000313" key="1">
    <source>
        <dbReference type="EMBL" id="EDV37219.1"/>
    </source>
</evidence>
<protein>
    <submittedName>
        <fullName evidence="1">Uncharacterized protein</fullName>
    </submittedName>
</protein>
<sequence>MPADIVTTEQLRYQLAFIHRMDMSTRGWLQRFSWFPKMQECHYTRIDQIYLESRQQYGDKHFERYGLRRRLSKKFMPTDEDMGRSSKRPRSLELELGLAQGPKVPPTENGEYGRVKPTAIHFC</sequence>
<accession>B3MC32</accession>
<dbReference type="PhylomeDB" id="B3MC32"/>
<dbReference type="AlphaFoldDB" id="B3MC32"/>
<evidence type="ECO:0000313" key="2">
    <source>
        <dbReference type="Proteomes" id="UP000007801"/>
    </source>
</evidence>